<evidence type="ECO:0000256" key="5">
    <source>
        <dbReference type="ARBA" id="ARBA00022723"/>
    </source>
</evidence>
<evidence type="ECO:0000256" key="9">
    <source>
        <dbReference type="ARBA" id="ARBA00023015"/>
    </source>
</evidence>
<evidence type="ECO:0000256" key="17">
    <source>
        <dbReference type="SAM" id="MobiDB-lite"/>
    </source>
</evidence>
<evidence type="ECO:0000256" key="11">
    <source>
        <dbReference type="ARBA" id="ARBA00023242"/>
    </source>
</evidence>
<feature type="compositionally biased region" description="Polar residues" evidence="17">
    <location>
        <begin position="188"/>
        <end position="207"/>
    </location>
</feature>
<comment type="similarity">
    <text evidence="2 12">Belongs to the histone deacetylase family. HD type 2 subfamily.</text>
</comment>
<dbReference type="Gene3D" id="6.10.250.1550">
    <property type="match status" value="1"/>
</dbReference>
<evidence type="ECO:0000256" key="4">
    <source>
        <dbReference type="ARBA" id="ARBA00022491"/>
    </source>
</evidence>
<keyword evidence="5 14" id="KW-0479">Metal-binding</keyword>
<dbReference type="GeneTree" id="ENSGT00940000157440"/>
<dbReference type="Gene3D" id="3.40.800.20">
    <property type="entry name" value="Histone deacetylase domain"/>
    <property type="match status" value="1"/>
</dbReference>
<name>A0A8C3AB31_CYCLU</name>
<evidence type="ECO:0000256" key="14">
    <source>
        <dbReference type="PIRSR" id="PIRSR037911-2"/>
    </source>
</evidence>
<feature type="coiled-coil region" evidence="16">
    <location>
        <begin position="79"/>
        <end position="145"/>
    </location>
</feature>
<dbReference type="Pfam" id="PF12203">
    <property type="entry name" value="HDAC4_Gln"/>
    <property type="match status" value="1"/>
</dbReference>
<keyword evidence="8 12" id="KW-0156">Chromatin regulator</keyword>
<keyword evidence="4 12" id="KW-0678">Repressor</keyword>
<feature type="region of interest" description="Disordered" evidence="17">
    <location>
        <begin position="183"/>
        <end position="304"/>
    </location>
</feature>
<evidence type="ECO:0000256" key="10">
    <source>
        <dbReference type="ARBA" id="ARBA00023163"/>
    </source>
</evidence>
<evidence type="ECO:0000256" key="12">
    <source>
        <dbReference type="PIRNR" id="PIRNR037911"/>
    </source>
</evidence>
<evidence type="ECO:0000256" key="16">
    <source>
        <dbReference type="SAM" id="Coils"/>
    </source>
</evidence>
<dbReference type="InterPro" id="IPR023801">
    <property type="entry name" value="His_deacetylse_dom"/>
</dbReference>
<proteinExistence type="inferred from homology"/>
<keyword evidence="6 12" id="KW-0378">Hydrolase</keyword>
<feature type="domain" description="Histone deacetylase" evidence="18">
    <location>
        <begin position="655"/>
        <end position="971"/>
    </location>
</feature>
<dbReference type="PIRSF" id="PIRSF037911">
    <property type="entry name" value="HDAC_II_euk"/>
    <property type="match status" value="1"/>
</dbReference>
<dbReference type="InterPro" id="IPR037138">
    <property type="entry name" value="His_deacetylse_dom_sf"/>
</dbReference>
<organism evidence="20 21">
    <name type="scientific">Cyclopterus lumpus</name>
    <name type="common">Lumpsucker</name>
    <dbReference type="NCBI Taxonomy" id="8103"/>
    <lineage>
        <taxon>Eukaryota</taxon>
        <taxon>Metazoa</taxon>
        <taxon>Chordata</taxon>
        <taxon>Craniata</taxon>
        <taxon>Vertebrata</taxon>
        <taxon>Euteleostomi</taxon>
        <taxon>Actinopterygii</taxon>
        <taxon>Neopterygii</taxon>
        <taxon>Teleostei</taxon>
        <taxon>Neoteleostei</taxon>
        <taxon>Acanthomorphata</taxon>
        <taxon>Eupercaria</taxon>
        <taxon>Perciformes</taxon>
        <taxon>Cottioidei</taxon>
        <taxon>Cottales</taxon>
        <taxon>Cyclopteridae</taxon>
        <taxon>Cyclopterus</taxon>
    </lineage>
</organism>
<dbReference type="FunFam" id="3.40.800.20:FF:000002">
    <property type="entry name" value="Histone deacetylase"/>
    <property type="match status" value="1"/>
</dbReference>
<comment type="catalytic activity">
    <reaction evidence="12">
        <text>N(6)-acetyl-L-lysyl-[histone] + H2O = L-lysyl-[histone] + acetate</text>
        <dbReference type="Rhea" id="RHEA:58196"/>
        <dbReference type="Rhea" id="RHEA-COMP:9845"/>
        <dbReference type="Rhea" id="RHEA-COMP:11338"/>
        <dbReference type="ChEBI" id="CHEBI:15377"/>
        <dbReference type="ChEBI" id="CHEBI:29969"/>
        <dbReference type="ChEBI" id="CHEBI:30089"/>
        <dbReference type="ChEBI" id="CHEBI:61930"/>
        <dbReference type="EC" id="3.5.1.98"/>
    </reaction>
</comment>
<evidence type="ECO:0000313" key="21">
    <source>
        <dbReference type="Proteomes" id="UP000694565"/>
    </source>
</evidence>
<dbReference type="GO" id="GO:0046872">
    <property type="term" value="F:metal ion binding"/>
    <property type="evidence" value="ECO:0007669"/>
    <property type="project" value="UniProtKB-KW"/>
</dbReference>
<feature type="active site" evidence="13">
    <location>
        <position position="782"/>
    </location>
</feature>
<evidence type="ECO:0000256" key="6">
    <source>
        <dbReference type="ARBA" id="ARBA00022801"/>
    </source>
</evidence>
<dbReference type="Ensembl" id="ENSCLMT00005040093.1">
    <property type="protein sequence ID" value="ENSCLMP00005038619.1"/>
    <property type="gene ID" value="ENSCLMG00005018099.1"/>
</dbReference>
<evidence type="ECO:0000256" key="1">
    <source>
        <dbReference type="ARBA" id="ARBA00004123"/>
    </source>
</evidence>
<comment type="function">
    <text evidence="12">Responsible for the deacetylation of lysine residues on the N-terminal part of the core histones (H2A, H2B, H3 and H4). Histone deacetylation gives a tag for epigenetic repression and plays an important role in transcriptional regulation, cell cycle progression and developmental events.</text>
</comment>
<dbReference type="AlphaFoldDB" id="A0A8C3AB31"/>
<dbReference type="GO" id="GO:0000122">
    <property type="term" value="P:negative regulation of transcription by RNA polymerase II"/>
    <property type="evidence" value="ECO:0007669"/>
    <property type="project" value="InterPro"/>
</dbReference>
<feature type="region of interest" description="Disordered" evidence="17">
    <location>
        <begin position="501"/>
        <end position="531"/>
    </location>
</feature>
<evidence type="ECO:0000256" key="15">
    <source>
        <dbReference type="PIRSR" id="PIRSR037911-3"/>
    </source>
</evidence>
<feature type="binding site" evidence="14">
    <location>
        <position position="649"/>
    </location>
    <ligand>
        <name>Zn(2+)</name>
        <dbReference type="ChEBI" id="CHEBI:29105"/>
    </ligand>
</feature>
<dbReference type="InterPro" id="IPR024643">
    <property type="entry name" value="Hist_deacetylase_Gln_rich_N"/>
</dbReference>
<evidence type="ECO:0000256" key="7">
    <source>
        <dbReference type="ARBA" id="ARBA00022833"/>
    </source>
</evidence>
<dbReference type="GO" id="GO:0141221">
    <property type="term" value="F:histone deacetylase activity, hydrolytic mechanism"/>
    <property type="evidence" value="ECO:0007669"/>
    <property type="project" value="UniProtKB-EC"/>
</dbReference>
<dbReference type="Pfam" id="PF00850">
    <property type="entry name" value="Hist_deacetyl"/>
    <property type="match status" value="1"/>
</dbReference>
<dbReference type="CDD" id="cd10162">
    <property type="entry name" value="ClassIIa_HDAC4_Gln-rich-N"/>
    <property type="match status" value="1"/>
</dbReference>
<dbReference type="GO" id="GO:0005634">
    <property type="term" value="C:nucleus"/>
    <property type="evidence" value="ECO:0007669"/>
    <property type="project" value="UniProtKB-SubCell"/>
</dbReference>
<accession>A0A8C3AB31</accession>
<protein>
    <recommendedName>
        <fullName evidence="3 12">Histone deacetylase</fullName>
        <ecNumber evidence="3 12">3.5.1.98</ecNumber>
    </recommendedName>
</protein>
<dbReference type="SUPFAM" id="SSF52768">
    <property type="entry name" value="Arginase/deacetylase"/>
    <property type="match status" value="1"/>
</dbReference>
<dbReference type="EC" id="3.5.1.98" evidence="3 12"/>
<evidence type="ECO:0000259" key="19">
    <source>
        <dbReference type="Pfam" id="PF12203"/>
    </source>
</evidence>
<evidence type="ECO:0000256" key="13">
    <source>
        <dbReference type="PIRSR" id="PIRSR037911-1"/>
    </source>
</evidence>
<keyword evidence="7 14" id="KW-0862">Zinc</keyword>
<feature type="binding site" evidence="14">
    <location>
        <position position="647"/>
    </location>
    <ligand>
        <name>Zn(2+)</name>
        <dbReference type="ChEBI" id="CHEBI:29105"/>
    </ligand>
</feature>
<dbReference type="InterPro" id="IPR000286">
    <property type="entry name" value="HDACs"/>
</dbReference>
<reference evidence="20" key="1">
    <citation type="submission" date="2025-08" db="UniProtKB">
        <authorList>
            <consortium name="Ensembl"/>
        </authorList>
    </citation>
    <scope>IDENTIFICATION</scope>
</reference>
<feature type="compositionally biased region" description="Basic and acidic residues" evidence="17">
    <location>
        <begin position="243"/>
        <end position="258"/>
    </location>
</feature>
<feature type="domain" description="Histone deacetylase glutamine rich N-terminal" evidence="19">
    <location>
        <begin position="56"/>
        <end position="141"/>
    </location>
</feature>
<feature type="site" description="Contributes to catalysis" evidence="15">
    <location>
        <position position="955"/>
    </location>
</feature>
<feature type="binding site" evidence="14">
    <location>
        <position position="730"/>
    </location>
    <ligand>
        <name>Zn(2+)</name>
        <dbReference type="ChEBI" id="CHEBI:29105"/>
    </ligand>
</feature>
<keyword evidence="9 12" id="KW-0805">Transcription regulation</keyword>
<feature type="compositionally biased region" description="Basic and acidic residues" evidence="17">
    <location>
        <begin position="218"/>
        <end position="229"/>
    </location>
</feature>
<reference evidence="20" key="2">
    <citation type="submission" date="2025-09" db="UniProtKB">
        <authorList>
            <consortium name="Ensembl"/>
        </authorList>
    </citation>
    <scope>IDENTIFICATION</scope>
</reference>
<feature type="binding site" evidence="14">
    <location>
        <position position="655"/>
    </location>
    <ligand>
        <name>Zn(2+)</name>
        <dbReference type="ChEBI" id="CHEBI:29105"/>
    </ligand>
</feature>
<feature type="compositionally biased region" description="Low complexity" evidence="17">
    <location>
        <begin position="273"/>
        <end position="295"/>
    </location>
</feature>
<keyword evidence="21" id="KW-1185">Reference proteome</keyword>
<evidence type="ECO:0000256" key="8">
    <source>
        <dbReference type="ARBA" id="ARBA00022853"/>
    </source>
</evidence>
<evidence type="ECO:0000256" key="2">
    <source>
        <dbReference type="ARBA" id="ARBA00007738"/>
    </source>
</evidence>
<dbReference type="InterPro" id="IPR046949">
    <property type="entry name" value="HDAC4/5/7/9"/>
</dbReference>
<evidence type="ECO:0000256" key="3">
    <source>
        <dbReference type="ARBA" id="ARBA00012111"/>
    </source>
</evidence>
<sequence length="1063" mass="116546">MMCLFPPLLHLLSPRPLHLWPPPPPPPPPPTVDVSSAVLPMQVPPPPQPSFQWTCPEQQLQQELVTLKHKQQLQRQLLIAEFQRQHEQLSRQHEVQLQEHVKHQQDLLALKHQQELLEHQRKMEQQRLEQEMEKQQREHKLLQLKNKERGQESAVASTEVKMRLQEFVLNKKKALAQRSINHCLPSDPQKTQHSSLDQSSPPQTALSAYTHPMLGTYDSKDDFPLRKTASEPNLKLRSRLKQKVTERRSSPLLRRKDGPITTAKKRSLDMAESACNSAPGSGPSSPNNSSSNIPSENGVTISSSPGEASLLQRLAAREGSVSQLSLYTSPSLPNITLGLPATGPASAMVSGHQDGESRLALPALQGIPLTPPFLPTAHLPSYLASSALDRDGAGGGPAGHNPLLQHMVLLEQSHNPMGQCSVNLIGLAGLPLSSPSVSKLARGHRPLGRTQSAPLPQQQCGQAQALQQLVVQQQHQQFLEKHKQQFQQQQHIINKVAPCVASGPARQHQSHPEETEEELREHQGLSLSCSSSSAQETGLLRGLVIKQEPPDPQEQQEEREKRQVEQEFLFRQQALLLEQQRIHQLRNYQASMEAAGLLVSFAGHRPLSRAQSSPASASFPMVVQEPPVKPRFTTGLVYDSLMQKHQCMCGNTTSHPEHAGRIQSIWSRLQETGLRAHCECIRGRKASLEELQTVHSEAHVLLYGTNPLRQKLDCKSQKGSVSPMFVRLPCGGIGVDNDTIWNEVHSSSAARLAVGSVVELVFKVASGELKNGFAVVRPPGHHAEESTPMGFCYFNSVAIAAKLLQQRLNVSKVLIVDWDVHHGNGTQQAFYADPSILYLSLHRYDDGNFFPGSGAPDEVGSGAGEGFNVNMAFTGGLEPPMSDAEYLAAFRTVVMPIANEFAPDVVLVSSGFDAVDGHAPPLGGYKLTAKCFGYLTRQLMGLAGGRLVLALEGGHDLTAICDASEACVSALLGNELDPIPDEVLQQIPNANAVHSMEKVLEIHSKYWRSLQRSASTLGCSLSEALRRDAEEAETVSAMASLSVANKLVGKRAEEEPMEEEATM</sequence>
<keyword evidence="10 12" id="KW-0804">Transcription</keyword>
<dbReference type="PANTHER" id="PTHR45364">
    <property type="entry name" value="HISTONE DEACETYLASE 9-RELATED"/>
    <property type="match status" value="1"/>
</dbReference>
<evidence type="ECO:0000313" key="20">
    <source>
        <dbReference type="Ensembl" id="ENSCLMP00005038619.1"/>
    </source>
</evidence>
<keyword evidence="16" id="KW-0175">Coiled coil</keyword>
<keyword evidence="11" id="KW-0539">Nucleus</keyword>
<dbReference type="InterPro" id="IPR023696">
    <property type="entry name" value="Ureohydrolase_dom_sf"/>
</dbReference>
<dbReference type="Proteomes" id="UP000694565">
    <property type="component" value="Unplaced"/>
</dbReference>
<dbReference type="PANTHER" id="PTHR45364:SF13">
    <property type="entry name" value="HISTONE DEACETYLASE"/>
    <property type="match status" value="1"/>
</dbReference>
<evidence type="ECO:0000259" key="18">
    <source>
        <dbReference type="Pfam" id="PF00850"/>
    </source>
</evidence>
<dbReference type="PRINTS" id="PR01270">
    <property type="entry name" value="HDASUPER"/>
</dbReference>
<comment type="subcellular location">
    <subcellularLocation>
        <location evidence="1 12">Nucleus</location>
    </subcellularLocation>
</comment>